<keyword evidence="1" id="KW-1133">Transmembrane helix</keyword>
<dbReference type="EMBL" id="LAZR01025736">
    <property type="protein sequence ID" value="KKL70959.1"/>
    <property type="molecule type" value="Genomic_DNA"/>
</dbReference>
<organism evidence="2">
    <name type="scientific">marine sediment metagenome</name>
    <dbReference type="NCBI Taxonomy" id="412755"/>
    <lineage>
        <taxon>unclassified sequences</taxon>
        <taxon>metagenomes</taxon>
        <taxon>ecological metagenomes</taxon>
    </lineage>
</organism>
<gene>
    <name evidence="2" type="ORF">LCGC14_2099670</name>
</gene>
<sequence length="43" mass="4724">MFFWTGVGIGFVCGVAFLVSGVTFLHFIEMMADSPSRDGHAVW</sequence>
<evidence type="ECO:0000256" key="1">
    <source>
        <dbReference type="SAM" id="Phobius"/>
    </source>
</evidence>
<reference evidence="2" key="1">
    <citation type="journal article" date="2015" name="Nature">
        <title>Complex archaea that bridge the gap between prokaryotes and eukaryotes.</title>
        <authorList>
            <person name="Spang A."/>
            <person name="Saw J.H."/>
            <person name="Jorgensen S.L."/>
            <person name="Zaremba-Niedzwiedzka K."/>
            <person name="Martijn J."/>
            <person name="Lind A.E."/>
            <person name="van Eijk R."/>
            <person name="Schleper C."/>
            <person name="Guy L."/>
            <person name="Ettema T.J."/>
        </authorList>
    </citation>
    <scope>NUCLEOTIDE SEQUENCE</scope>
</reference>
<accession>A0A0F9EAG6</accession>
<feature type="non-terminal residue" evidence="2">
    <location>
        <position position="43"/>
    </location>
</feature>
<name>A0A0F9EAG6_9ZZZZ</name>
<comment type="caution">
    <text evidence="2">The sequence shown here is derived from an EMBL/GenBank/DDBJ whole genome shotgun (WGS) entry which is preliminary data.</text>
</comment>
<dbReference type="AlphaFoldDB" id="A0A0F9EAG6"/>
<keyword evidence="1" id="KW-0472">Membrane</keyword>
<evidence type="ECO:0000313" key="2">
    <source>
        <dbReference type="EMBL" id="KKL70959.1"/>
    </source>
</evidence>
<feature type="transmembrane region" description="Helical" evidence="1">
    <location>
        <begin position="6"/>
        <end position="28"/>
    </location>
</feature>
<protein>
    <submittedName>
        <fullName evidence="2">Uncharacterized protein</fullName>
    </submittedName>
</protein>
<proteinExistence type="predicted"/>
<keyword evidence="1" id="KW-0812">Transmembrane</keyword>